<reference evidence="1" key="1">
    <citation type="submission" date="2021-06" db="EMBL/GenBank/DDBJ databases">
        <authorList>
            <person name="Kallberg Y."/>
            <person name="Tangrot J."/>
            <person name="Rosling A."/>
        </authorList>
    </citation>
    <scope>NUCLEOTIDE SEQUENCE</scope>
    <source>
        <strain evidence="1">28 12/20/2015</strain>
    </source>
</reference>
<dbReference type="EMBL" id="CAJVPW010016564">
    <property type="protein sequence ID" value="CAG8671022.1"/>
    <property type="molecule type" value="Genomic_DNA"/>
</dbReference>
<accession>A0ACA9NRA5</accession>
<evidence type="ECO:0000313" key="1">
    <source>
        <dbReference type="EMBL" id="CAG8671022.1"/>
    </source>
</evidence>
<feature type="non-terminal residue" evidence="1">
    <location>
        <position position="1"/>
    </location>
</feature>
<proteinExistence type="predicted"/>
<organism evidence="1 2">
    <name type="scientific">Cetraspora pellucida</name>
    <dbReference type="NCBI Taxonomy" id="1433469"/>
    <lineage>
        <taxon>Eukaryota</taxon>
        <taxon>Fungi</taxon>
        <taxon>Fungi incertae sedis</taxon>
        <taxon>Mucoromycota</taxon>
        <taxon>Glomeromycotina</taxon>
        <taxon>Glomeromycetes</taxon>
        <taxon>Diversisporales</taxon>
        <taxon>Gigasporaceae</taxon>
        <taxon>Cetraspora</taxon>
    </lineage>
</organism>
<protein>
    <submittedName>
        <fullName evidence="1">7611_t:CDS:1</fullName>
    </submittedName>
</protein>
<keyword evidence="2" id="KW-1185">Reference proteome</keyword>
<name>A0ACA9NRA5_9GLOM</name>
<evidence type="ECO:0000313" key="2">
    <source>
        <dbReference type="Proteomes" id="UP000789366"/>
    </source>
</evidence>
<feature type="non-terminal residue" evidence="1">
    <location>
        <position position="82"/>
    </location>
</feature>
<comment type="caution">
    <text evidence="1">The sequence shown here is derived from an EMBL/GenBank/DDBJ whole genome shotgun (WGS) entry which is preliminary data.</text>
</comment>
<gene>
    <name evidence="1" type="ORF">SPELUC_LOCUS9664</name>
</gene>
<sequence>MEKWIQKDEQAFLNLPSTSSALLLCTDVAARGLDVPDVDVVIQMDPPQDPKVFAHRCGRTARAGKEGKAIVLLGYGREEVYV</sequence>
<dbReference type="Proteomes" id="UP000789366">
    <property type="component" value="Unassembled WGS sequence"/>
</dbReference>